<accession>A0AA36DBW1</accession>
<comment type="caution">
    <text evidence="7">Lacks conserved residue(s) required for the propagation of feature annotation.</text>
</comment>
<dbReference type="FunFam" id="1.10.10.820:FF:000001">
    <property type="entry name" value="Myosin heavy chain"/>
    <property type="match status" value="1"/>
</dbReference>
<dbReference type="PROSITE" id="PS51456">
    <property type="entry name" value="MYOSIN_MOTOR"/>
    <property type="match status" value="1"/>
</dbReference>
<dbReference type="Proteomes" id="UP001177023">
    <property type="component" value="Unassembled WGS sequence"/>
</dbReference>
<dbReference type="InterPro" id="IPR036961">
    <property type="entry name" value="Kinesin_motor_dom_sf"/>
</dbReference>
<proteinExistence type="inferred from homology"/>
<evidence type="ECO:0000256" key="5">
    <source>
        <dbReference type="ARBA" id="ARBA00023175"/>
    </source>
</evidence>
<feature type="domain" description="Myosin motor" evidence="8">
    <location>
        <begin position="62"/>
        <end position="407"/>
    </location>
</feature>
<evidence type="ECO:0000313" key="10">
    <source>
        <dbReference type="Proteomes" id="UP001177023"/>
    </source>
</evidence>
<dbReference type="Gene3D" id="1.10.10.820">
    <property type="match status" value="1"/>
</dbReference>
<protein>
    <recommendedName>
        <fullName evidence="8">Myosin motor domain-containing protein</fullName>
    </recommendedName>
</protein>
<keyword evidence="3" id="KW-0067">ATP-binding</keyword>
<dbReference type="GO" id="GO:0016459">
    <property type="term" value="C:myosin complex"/>
    <property type="evidence" value="ECO:0007669"/>
    <property type="project" value="UniProtKB-KW"/>
</dbReference>
<dbReference type="InterPro" id="IPR001609">
    <property type="entry name" value="Myosin_head_motor_dom-like"/>
</dbReference>
<name>A0AA36DBW1_9BILA</name>
<keyword evidence="4 7" id="KW-0518">Myosin</keyword>
<dbReference type="AlphaFoldDB" id="A0AA36DBW1"/>
<dbReference type="PANTHER" id="PTHR22692">
    <property type="entry name" value="MYOSIN VII, XV"/>
    <property type="match status" value="1"/>
</dbReference>
<evidence type="ECO:0000256" key="2">
    <source>
        <dbReference type="ARBA" id="ARBA00022741"/>
    </source>
</evidence>
<evidence type="ECO:0000313" key="9">
    <source>
        <dbReference type="EMBL" id="CAJ0583434.1"/>
    </source>
</evidence>
<comment type="similarity">
    <text evidence="1 7">Belongs to the TRAFAC class myosin-kinesin ATPase superfamily. Myosin family.</text>
</comment>
<evidence type="ECO:0000256" key="1">
    <source>
        <dbReference type="ARBA" id="ARBA00008314"/>
    </source>
</evidence>
<evidence type="ECO:0000259" key="8">
    <source>
        <dbReference type="PROSITE" id="PS51456"/>
    </source>
</evidence>
<keyword evidence="2" id="KW-0547">Nucleotide-binding</keyword>
<dbReference type="Gene3D" id="1.20.58.530">
    <property type="match status" value="1"/>
</dbReference>
<dbReference type="InterPro" id="IPR057130">
    <property type="entry name" value="Myosin_VII_N"/>
</dbReference>
<dbReference type="InterPro" id="IPR027417">
    <property type="entry name" value="P-loop_NTPase"/>
</dbReference>
<dbReference type="Gene3D" id="1.20.120.720">
    <property type="entry name" value="Myosin VI head, motor domain, U50 subdomain"/>
    <property type="match status" value="1"/>
</dbReference>
<sequence>MVHVTKGDFIWVEPPKGTGSVPIGARVIDADHGKLKVVDDAGKEEWLSSDRRVKLMHPTSVQGVEDMTQLGDLHEAAILRNISVRYREKLIYTYTGSILIAVNPYVDIPLYTLNSEHLIHSFIVVNPEPERLKAPNLSCNPWPPFPGSIRRLNNRSLKPILSWKLWKCKDNPKRQFITHGAIEGARIEQYLLEKSRIVAQSPGERNYHVFYCLLAGLSLEEKQQYDLTAPSDYFYLTQGKTLIADGRDDAADFADIRSAMKVLMFKDPEVSSIFRILAALLHIGNIKYRCADDVAQFGRGGSGRFKFGEVVARLLHFDERVLLNTLTTKTIVTREERVISTLTPQQAVDTRDAFEKGGDSWWAIQEILESLMNALQQTEPFFIRCIKPNEFKKPMYLDRTLVIRQLR</sequence>
<gene>
    <name evidence="9" type="ORF">MSPICULIGERA_LOCUS21514</name>
</gene>
<comment type="caution">
    <text evidence="9">The sequence shown here is derived from an EMBL/GenBank/DDBJ whole genome shotgun (WGS) entry which is preliminary data.</text>
</comment>
<keyword evidence="6 7" id="KW-0009">Actin-binding</keyword>
<keyword evidence="5" id="KW-0505">Motor protein</keyword>
<dbReference type="Pfam" id="PF00063">
    <property type="entry name" value="Myosin_head"/>
    <property type="match status" value="3"/>
</dbReference>
<evidence type="ECO:0000256" key="3">
    <source>
        <dbReference type="ARBA" id="ARBA00022840"/>
    </source>
</evidence>
<dbReference type="EMBL" id="CATQJA010002665">
    <property type="protein sequence ID" value="CAJ0583434.1"/>
    <property type="molecule type" value="Genomic_DNA"/>
</dbReference>
<dbReference type="InterPro" id="IPR051567">
    <property type="entry name" value="Unconventional_Myosin_ATPase"/>
</dbReference>
<reference evidence="9" key="1">
    <citation type="submission" date="2023-06" db="EMBL/GenBank/DDBJ databases">
        <authorList>
            <person name="Delattre M."/>
        </authorList>
    </citation>
    <scope>NUCLEOTIDE SEQUENCE</scope>
    <source>
        <strain evidence="9">AF72</strain>
    </source>
</reference>
<dbReference type="SMART" id="SM00242">
    <property type="entry name" value="MYSc"/>
    <property type="match status" value="1"/>
</dbReference>
<dbReference type="GO" id="GO:0003774">
    <property type="term" value="F:cytoskeletal motor activity"/>
    <property type="evidence" value="ECO:0007669"/>
    <property type="project" value="InterPro"/>
</dbReference>
<evidence type="ECO:0000256" key="6">
    <source>
        <dbReference type="ARBA" id="ARBA00023203"/>
    </source>
</evidence>
<dbReference type="GO" id="GO:0005524">
    <property type="term" value="F:ATP binding"/>
    <property type="evidence" value="ECO:0007669"/>
    <property type="project" value="UniProtKB-KW"/>
</dbReference>
<evidence type="ECO:0000256" key="7">
    <source>
        <dbReference type="PROSITE-ProRule" id="PRU00782"/>
    </source>
</evidence>
<dbReference type="GO" id="GO:0003779">
    <property type="term" value="F:actin binding"/>
    <property type="evidence" value="ECO:0007669"/>
    <property type="project" value="UniProtKB-KW"/>
</dbReference>
<keyword evidence="10" id="KW-1185">Reference proteome</keyword>
<organism evidence="9 10">
    <name type="scientific">Mesorhabditis spiculigera</name>
    <dbReference type="NCBI Taxonomy" id="96644"/>
    <lineage>
        <taxon>Eukaryota</taxon>
        <taxon>Metazoa</taxon>
        <taxon>Ecdysozoa</taxon>
        <taxon>Nematoda</taxon>
        <taxon>Chromadorea</taxon>
        <taxon>Rhabditida</taxon>
        <taxon>Rhabditina</taxon>
        <taxon>Rhabditomorpha</taxon>
        <taxon>Rhabditoidea</taxon>
        <taxon>Rhabditidae</taxon>
        <taxon>Mesorhabditinae</taxon>
        <taxon>Mesorhabditis</taxon>
    </lineage>
</organism>
<dbReference type="Pfam" id="PF24123">
    <property type="entry name" value="Myosin_VII_N"/>
    <property type="match status" value="1"/>
</dbReference>
<feature type="non-terminal residue" evidence="9">
    <location>
        <position position="407"/>
    </location>
</feature>
<dbReference type="Gene3D" id="3.40.850.10">
    <property type="entry name" value="Kinesin motor domain"/>
    <property type="match status" value="3"/>
</dbReference>
<evidence type="ECO:0000256" key="4">
    <source>
        <dbReference type="ARBA" id="ARBA00023123"/>
    </source>
</evidence>
<dbReference type="SUPFAM" id="SSF52540">
    <property type="entry name" value="P-loop containing nucleoside triphosphate hydrolases"/>
    <property type="match status" value="1"/>
</dbReference>
<dbReference type="PANTHER" id="PTHR22692:SF33">
    <property type="entry name" value="MYOSIN"/>
    <property type="match status" value="1"/>
</dbReference>